<organism evidence="18 19">
    <name type="scientific">Cyanomargarita calcarea GSE-NOS-MK-12-04C</name>
    <dbReference type="NCBI Taxonomy" id="2839659"/>
    <lineage>
        <taxon>Bacteria</taxon>
        <taxon>Bacillati</taxon>
        <taxon>Cyanobacteriota</taxon>
        <taxon>Cyanophyceae</taxon>
        <taxon>Nostocales</taxon>
        <taxon>Cyanomargaritaceae</taxon>
        <taxon>Cyanomargarita</taxon>
    </lineage>
</organism>
<dbReference type="PANTHER" id="PTHR10954:SF18">
    <property type="entry name" value="RIBONUCLEASE HII"/>
    <property type="match status" value="1"/>
</dbReference>
<evidence type="ECO:0000313" key="18">
    <source>
        <dbReference type="EMBL" id="MBW4666213.1"/>
    </source>
</evidence>
<name>A0A951QID4_9CYAN</name>
<dbReference type="Pfam" id="PF01351">
    <property type="entry name" value="RNase_HII"/>
    <property type="match status" value="1"/>
</dbReference>
<feature type="domain" description="RNase H type-2" evidence="17">
    <location>
        <begin position="33"/>
        <end position="227"/>
    </location>
</feature>
<dbReference type="InterPro" id="IPR022898">
    <property type="entry name" value="RNase_HII"/>
</dbReference>
<dbReference type="GO" id="GO:0032299">
    <property type="term" value="C:ribonuclease H2 complex"/>
    <property type="evidence" value="ECO:0007669"/>
    <property type="project" value="TreeGrafter"/>
</dbReference>
<evidence type="ECO:0000256" key="7">
    <source>
        <dbReference type="ARBA" id="ARBA00019179"/>
    </source>
</evidence>
<evidence type="ECO:0000256" key="9">
    <source>
        <dbReference type="ARBA" id="ARBA00022722"/>
    </source>
</evidence>
<feature type="binding site" evidence="14 15">
    <location>
        <position position="40"/>
    </location>
    <ligand>
        <name>a divalent metal cation</name>
        <dbReference type="ChEBI" id="CHEBI:60240"/>
    </ligand>
</feature>
<comment type="similarity">
    <text evidence="5 14 16">Belongs to the RNase HII family.</text>
</comment>
<accession>A0A951QID4</accession>
<evidence type="ECO:0000256" key="2">
    <source>
        <dbReference type="ARBA" id="ARBA00001946"/>
    </source>
</evidence>
<evidence type="ECO:0000256" key="6">
    <source>
        <dbReference type="ARBA" id="ARBA00012180"/>
    </source>
</evidence>
<dbReference type="GO" id="GO:0043137">
    <property type="term" value="P:DNA replication, removal of RNA primer"/>
    <property type="evidence" value="ECO:0007669"/>
    <property type="project" value="TreeGrafter"/>
</dbReference>
<comment type="function">
    <text evidence="3 14 16">Endonuclease that specifically degrades the RNA of RNA-DNA hybrids.</text>
</comment>
<evidence type="ECO:0000256" key="14">
    <source>
        <dbReference type="HAMAP-Rule" id="MF_00052"/>
    </source>
</evidence>
<evidence type="ECO:0000256" key="5">
    <source>
        <dbReference type="ARBA" id="ARBA00007383"/>
    </source>
</evidence>
<dbReference type="PANTHER" id="PTHR10954">
    <property type="entry name" value="RIBONUCLEASE H2 SUBUNIT A"/>
    <property type="match status" value="1"/>
</dbReference>
<dbReference type="NCBIfam" id="NF010537">
    <property type="entry name" value="PRK13925.1"/>
    <property type="match status" value="1"/>
</dbReference>
<evidence type="ECO:0000256" key="16">
    <source>
        <dbReference type="RuleBase" id="RU003515"/>
    </source>
</evidence>
<dbReference type="InterPro" id="IPR001352">
    <property type="entry name" value="RNase_HII/HIII"/>
</dbReference>
<dbReference type="GO" id="GO:0005737">
    <property type="term" value="C:cytoplasm"/>
    <property type="evidence" value="ECO:0007669"/>
    <property type="project" value="UniProtKB-SubCell"/>
</dbReference>
<protein>
    <recommendedName>
        <fullName evidence="7 14">Ribonuclease HII</fullName>
        <shortName evidence="14">RNase HII</shortName>
        <ecNumber evidence="6 14">3.1.26.4</ecNumber>
    </recommendedName>
</protein>
<evidence type="ECO:0000256" key="8">
    <source>
        <dbReference type="ARBA" id="ARBA00022490"/>
    </source>
</evidence>
<dbReference type="GO" id="GO:0004523">
    <property type="term" value="F:RNA-DNA hybrid ribonuclease activity"/>
    <property type="evidence" value="ECO:0007669"/>
    <property type="project" value="UniProtKB-UniRule"/>
</dbReference>
<dbReference type="EC" id="3.1.26.4" evidence="6 14"/>
<dbReference type="InterPro" id="IPR036397">
    <property type="entry name" value="RNaseH_sf"/>
</dbReference>
<comment type="caution">
    <text evidence="18">The sequence shown here is derived from an EMBL/GenBank/DDBJ whole genome shotgun (WGS) entry which is preliminary data.</text>
</comment>
<evidence type="ECO:0000256" key="1">
    <source>
        <dbReference type="ARBA" id="ARBA00000077"/>
    </source>
</evidence>
<keyword evidence="9 14" id="KW-0540">Nuclease</keyword>
<keyword evidence="10 14" id="KW-0479">Metal-binding</keyword>
<keyword evidence="11 14" id="KW-0255">Endonuclease</keyword>
<feature type="binding site" evidence="14 15">
    <location>
        <position position="135"/>
    </location>
    <ligand>
        <name>a divalent metal cation</name>
        <dbReference type="ChEBI" id="CHEBI:60240"/>
    </ligand>
</feature>
<evidence type="ECO:0000313" key="19">
    <source>
        <dbReference type="Proteomes" id="UP000729701"/>
    </source>
</evidence>
<dbReference type="GO" id="GO:0030145">
    <property type="term" value="F:manganese ion binding"/>
    <property type="evidence" value="ECO:0007669"/>
    <property type="project" value="UniProtKB-UniRule"/>
</dbReference>
<evidence type="ECO:0000256" key="15">
    <source>
        <dbReference type="PROSITE-ProRule" id="PRU01319"/>
    </source>
</evidence>
<dbReference type="AlphaFoldDB" id="A0A951QID4"/>
<dbReference type="NCBIfam" id="NF000595">
    <property type="entry name" value="PRK00015.1-3"/>
    <property type="match status" value="1"/>
</dbReference>
<comment type="cofactor">
    <cofactor evidence="14 15">
        <name>Mn(2+)</name>
        <dbReference type="ChEBI" id="CHEBI:29035"/>
    </cofactor>
    <cofactor evidence="14 15">
        <name>Mg(2+)</name>
        <dbReference type="ChEBI" id="CHEBI:18420"/>
    </cofactor>
    <text evidence="14 15">Manganese or magnesium. Binds 1 divalent metal ion per monomer in the absence of substrate. May bind a second metal ion after substrate binding.</text>
</comment>
<sequence>MLKKSQGVEEMMTTPNRGELSWLELSILCDFEGLIAGVDEVGRGALFGPVVAAAVILPAHTLPELVAAKIKDSKKLSSSRRVQLAQQICAVAIDWKIGFASTAEIDRLNILQATLLAMRRAVLKLKVQPSLCLIDGNQSVKDLLLPQQTIVKGDSLSLNIASASIVAKVWRDDLILRMALKYPMYDLEQNKGYGSPKHLQALQKYGASALHRQSFRPCQVKILPSPPDLSLESVIRSCEVRRRSDS</sequence>
<feature type="binding site" evidence="14 15">
    <location>
        <position position="39"/>
    </location>
    <ligand>
        <name>a divalent metal cation</name>
        <dbReference type="ChEBI" id="CHEBI:60240"/>
    </ligand>
</feature>
<evidence type="ECO:0000256" key="13">
    <source>
        <dbReference type="ARBA" id="ARBA00023211"/>
    </source>
</evidence>
<comment type="subcellular location">
    <subcellularLocation>
        <location evidence="4 14">Cytoplasm</location>
    </subcellularLocation>
</comment>
<comment type="catalytic activity">
    <reaction evidence="1 14 15 16">
        <text>Endonucleolytic cleavage to 5'-phosphomonoester.</text>
        <dbReference type="EC" id="3.1.26.4"/>
    </reaction>
</comment>
<proteinExistence type="inferred from homology"/>
<evidence type="ECO:0000256" key="3">
    <source>
        <dbReference type="ARBA" id="ARBA00004065"/>
    </source>
</evidence>
<dbReference type="PROSITE" id="PS51975">
    <property type="entry name" value="RNASE_H_2"/>
    <property type="match status" value="1"/>
</dbReference>
<dbReference type="Gene3D" id="3.30.420.10">
    <property type="entry name" value="Ribonuclease H-like superfamily/Ribonuclease H"/>
    <property type="match status" value="1"/>
</dbReference>
<evidence type="ECO:0000256" key="4">
    <source>
        <dbReference type="ARBA" id="ARBA00004496"/>
    </source>
</evidence>
<gene>
    <name evidence="14" type="primary">rnhB</name>
    <name evidence="18" type="ORF">KME60_01925</name>
</gene>
<dbReference type="SUPFAM" id="SSF53098">
    <property type="entry name" value="Ribonuclease H-like"/>
    <property type="match status" value="1"/>
</dbReference>
<evidence type="ECO:0000256" key="12">
    <source>
        <dbReference type="ARBA" id="ARBA00022801"/>
    </source>
</evidence>
<keyword evidence="8 14" id="KW-0963">Cytoplasm</keyword>
<evidence type="ECO:0000256" key="10">
    <source>
        <dbReference type="ARBA" id="ARBA00022723"/>
    </source>
</evidence>
<keyword evidence="12 14" id="KW-0378">Hydrolase</keyword>
<keyword evidence="13 14" id="KW-0464">Manganese</keyword>
<dbReference type="HAMAP" id="MF_00052_B">
    <property type="entry name" value="RNase_HII_B"/>
    <property type="match status" value="1"/>
</dbReference>
<evidence type="ECO:0000256" key="11">
    <source>
        <dbReference type="ARBA" id="ARBA00022759"/>
    </source>
</evidence>
<dbReference type="GO" id="GO:0006298">
    <property type="term" value="P:mismatch repair"/>
    <property type="evidence" value="ECO:0007669"/>
    <property type="project" value="TreeGrafter"/>
</dbReference>
<dbReference type="CDD" id="cd07182">
    <property type="entry name" value="RNase_HII_bacteria_HII_like"/>
    <property type="match status" value="1"/>
</dbReference>
<comment type="cofactor">
    <cofactor evidence="2">
        <name>Mg(2+)</name>
        <dbReference type="ChEBI" id="CHEBI:18420"/>
    </cofactor>
</comment>
<reference evidence="18" key="1">
    <citation type="submission" date="2021-05" db="EMBL/GenBank/DDBJ databases">
        <authorList>
            <person name="Pietrasiak N."/>
            <person name="Ward R."/>
            <person name="Stajich J.E."/>
            <person name="Kurbessoian T."/>
        </authorList>
    </citation>
    <scope>NUCLEOTIDE SEQUENCE</scope>
    <source>
        <strain evidence="18">GSE-NOS-MK-12-04C</strain>
    </source>
</reference>
<dbReference type="Proteomes" id="UP000729701">
    <property type="component" value="Unassembled WGS sequence"/>
</dbReference>
<dbReference type="InterPro" id="IPR012337">
    <property type="entry name" value="RNaseH-like_sf"/>
</dbReference>
<reference evidence="18" key="2">
    <citation type="journal article" date="2022" name="Microbiol. Resour. Announc.">
        <title>Metagenome Sequencing to Explore Phylogenomics of Terrestrial Cyanobacteria.</title>
        <authorList>
            <person name="Ward R.D."/>
            <person name="Stajich J.E."/>
            <person name="Johansen J.R."/>
            <person name="Huntemann M."/>
            <person name="Clum A."/>
            <person name="Foster B."/>
            <person name="Foster B."/>
            <person name="Roux S."/>
            <person name="Palaniappan K."/>
            <person name="Varghese N."/>
            <person name="Mukherjee S."/>
            <person name="Reddy T.B.K."/>
            <person name="Daum C."/>
            <person name="Copeland A."/>
            <person name="Chen I.A."/>
            <person name="Ivanova N.N."/>
            <person name="Kyrpides N.C."/>
            <person name="Shapiro N."/>
            <person name="Eloe-Fadrosh E.A."/>
            <person name="Pietrasiak N."/>
        </authorList>
    </citation>
    <scope>NUCLEOTIDE SEQUENCE</scope>
    <source>
        <strain evidence="18">GSE-NOS-MK-12-04C</strain>
    </source>
</reference>
<evidence type="ECO:0000259" key="17">
    <source>
        <dbReference type="PROSITE" id="PS51975"/>
    </source>
</evidence>
<dbReference type="EMBL" id="JAHHGZ010000002">
    <property type="protein sequence ID" value="MBW4666213.1"/>
    <property type="molecule type" value="Genomic_DNA"/>
</dbReference>
<dbReference type="GO" id="GO:0003723">
    <property type="term" value="F:RNA binding"/>
    <property type="evidence" value="ECO:0007669"/>
    <property type="project" value="UniProtKB-UniRule"/>
</dbReference>
<dbReference type="InterPro" id="IPR024567">
    <property type="entry name" value="RNase_HII/HIII_dom"/>
</dbReference>